<proteinExistence type="predicted"/>
<dbReference type="InterPro" id="IPR052340">
    <property type="entry name" value="RNase_Y/CdgJ"/>
</dbReference>
<evidence type="ECO:0000313" key="3">
    <source>
        <dbReference type="Proteomes" id="UP000198386"/>
    </source>
</evidence>
<organism evidence="2 3">
    <name type="scientific">Geodermatophilus saharensis</name>
    <dbReference type="NCBI Taxonomy" id="1137994"/>
    <lineage>
        <taxon>Bacteria</taxon>
        <taxon>Bacillati</taxon>
        <taxon>Actinomycetota</taxon>
        <taxon>Actinomycetes</taxon>
        <taxon>Geodermatophilales</taxon>
        <taxon>Geodermatophilaceae</taxon>
        <taxon>Geodermatophilus</taxon>
    </lineage>
</organism>
<sequence length="283" mass="28808">MTAVSPIVPAAGGLSLGTPPAVDLDRLLAGMDTMAGQRPVAAQVVAVASTDDASAARLAEVLAGDVALAGRVMKLANSAYFGMTGRATTLQFAVTVVGFTAVRTMATVALTCLDDEEHLPEGFWERSTGVALAASVLAPRSGTRPQDALCLGLLAQVGAALLHGEDPAGYRALAAAHRSPAARRTAEVCRYGISATRLSAVALEQWGFPPVMVGPLAAADDPAAPDGALLRVASEIGARHADPAHEPVPVERLGGGLLREDGVAAVLEQVAAAAEDLRRALVC</sequence>
<dbReference type="PANTHER" id="PTHR33525:SF4">
    <property type="entry name" value="CYCLIC DI-GMP PHOSPHODIESTERASE CDGJ"/>
    <property type="match status" value="1"/>
</dbReference>
<dbReference type="AlphaFoldDB" id="A0A239HK04"/>
<name>A0A239HK04_9ACTN</name>
<feature type="domain" description="HDOD" evidence="1">
    <location>
        <begin position="34"/>
        <end position="222"/>
    </location>
</feature>
<dbReference type="PROSITE" id="PS51833">
    <property type="entry name" value="HDOD"/>
    <property type="match status" value="1"/>
</dbReference>
<dbReference type="EMBL" id="FZOH01000009">
    <property type="protein sequence ID" value="SNS81729.1"/>
    <property type="molecule type" value="Genomic_DNA"/>
</dbReference>
<accession>A0A239HK04</accession>
<dbReference type="Gene3D" id="1.10.3210.10">
    <property type="entry name" value="Hypothetical protein af1432"/>
    <property type="match status" value="1"/>
</dbReference>
<dbReference type="SUPFAM" id="SSF109604">
    <property type="entry name" value="HD-domain/PDEase-like"/>
    <property type="match status" value="1"/>
</dbReference>
<keyword evidence="3" id="KW-1185">Reference proteome</keyword>
<dbReference type="Proteomes" id="UP000198386">
    <property type="component" value="Unassembled WGS sequence"/>
</dbReference>
<dbReference type="Pfam" id="PF08668">
    <property type="entry name" value="HDOD"/>
    <property type="match status" value="1"/>
</dbReference>
<protein>
    <submittedName>
        <fullName evidence="2">HD-like signal output (HDOD) domain, no enzymatic activity</fullName>
    </submittedName>
</protein>
<gene>
    <name evidence="2" type="ORF">SAMN04488107_3879</name>
</gene>
<evidence type="ECO:0000313" key="2">
    <source>
        <dbReference type="EMBL" id="SNS81729.1"/>
    </source>
</evidence>
<evidence type="ECO:0000259" key="1">
    <source>
        <dbReference type="PROSITE" id="PS51833"/>
    </source>
</evidence>
<dbReference type="PANTHER" id="PTHR33525">
    <property type="match status" value="1"/>
</dbReference>
<dbReference type="InterPro" id="IPR013976">
    <property type="entry name" value="HDOD"/>
</dbReference>
<reference evidence="3" key="1">
    <citation type="submission" date="2017-06" db="EMBL/GenBank/DDBJ databases">
        <authorList>
            <person name="Varghese N."/>
            <person name="Submissions S."/>
        </authorList>
    </citation>
    <scope>NUCLEOTIDE SEQUENCE [LARGE SCALE GENOMIC DNA]</scope>
    <source>
        <strain evidence="3">DSM 45423</strain>
    </source>
</reference>